<feature type="compositionally biased region" description="Polar residues" evidence="2">
    <location>
        <begin position="2688"/>
        <end position="2699"/>
    </location>
</feature>
<feature type="region of interest" description="Disordered" evidence="2">
    <location>
        <begin position="1412"/>
        <end position="1677"/>
    </location>
</feature>
<feature type="compositionally biased region" description="Basic and acidic residues" evidence="2">
    <location>
        <begin position="1372"/>
        <end position="1393"/>
    </location>
</feature>
<feature type="region of interest" description="Disordered" evidence="2">
    <location>
        <begin position="835"/>
        <end position="984"/>
    </location>
</feature>
<feature type="compositionally biased region" description="Basic and acidic residues" evidence="2">
    <location>
        <begin position="1033"/>
        <end position="1061"/>
    </location>
</feature>
<feature type="compositionally biased region" description="Basic and acidic residues" evidence="2">
    <location>
        <begin position="2049"/>
        <end position="2069"/>
    </location>
</feature>
<keyword evidence="4" id="KW-1185">Reference proteome</keyword>
<feature type="compositionally biased region" description="Polar residues" evidence="2">
    <location>
        <begin position="1890"/>
        <end position="1903"/>
    </location>
</feature>
<evidence type="ECO:0000313" key="4">
    <source>
        <dbReference type="Proteomes" id="UP000291343"/>
    </source>
</evidence>
<feature type="compositionally biased region" description="Low complexity" evidence="2">
    <location>
        <begin position="1942"/>
        <end position="1951"/>
    </location>
</feature>
<feature type="compositionally biased region" description="Basic and acidic residues" evidence="2">
    <location>
        <begin position="2499"/>
        <end position="2513"/>
    </location>
</feature>
<feature type="compositionally biased region" description="Basic and acidic residues" evidence="2">
    <location>
        <begin position="1578"/>
        <end position="1617"/>
    </location>
</feature>
<organism evidence="3 4">
    <name type="scientific">Laodelphax striatellus</name>
    <name type="common">Small brown planthopper</name>
    <name type="synonym">Delphax striatella</name>
    <dbReference type="NCBI Taxonomy" id="195883"/>
    <lineage>
        <taxon>Eukaryota</taxon>
        <taxon>Metazoa</taxon>
        <taxon>Ecdysozoa</taxon>
        <taxon>Arthropoda</taxon>
        <taxon>Hexapoda</taxon>
        <taxon>Insecta</taxon>
        <taxon>Pterygota</taxon>
        <taxon>Neoptera</taxon>
        <taxon>Paraneoptera</taxon>
        <taxon>Hemiptera</taxon>
        <taxon>Auchenorrhyncha</taxon>
        <taxon>Fulgoroidea</taxon>
        <taxon>Delphacidae</taxon>
        <taxon>Criomorphinae</taxon>
        <taxon>Laodelphax</taxon>
    </lineage>
</organism>
<feature type="compositionally biased region" description="Basic and acidic residues" evidence="2">
    <location>
        <begin position="964"/>
        <end position="984"/>
    </location>
</feature>
<feature type="compositionally biased region" description="Basic and acidic residues" evidence="2">
    <location>
        <begin position="859"/>
        <end position="932"/>
    </location>
</feature>
<feature type="region of interest" description="Disordered" evidence="2">
    <location>
        <begin position="540"/>
        <end position="568"/>
    </location>
</feature>
<feature type="compositionally biased region" description="Polar residues" evidence="2">
    <location>
        <begin position="2551"/>
        <end position="2570"/>
    </location>
</feature>
<feature type="compositionally biased region" description="Low complexity" evidence="2">
    <location>
        <begin position="2036"/>
        <end position="2045"/>
    </location>
</feature>
<feature type="compositionally biased region" description="Basic and acidic residues" evidence="2">
    <location>
        <begin position="780"/>
        <end position="789"/>
    </location>
</feature>
<feature type="compositionally biased region" description="Basic and acidic residues" evidence="2">
    <location>
        <begin position="1347"/>
        <end position="1364"/>
    </location>
</feature>
<feature type="region of interest" description="Disordered" evidence="2">
    <location>
        <begin position="157"/>
        <end position="177"/>
    </location>
</feature>
<dbReference type="EMBL" id="QKKF02037473">
    <property type="protein sequence ID" value="RZF32128.1"/>
    <property type="molecule type" value="Genomic_DNA"/>
</dbReference>
<feature type="compositionally biased region" description="Basic and acidic residues" evidence="2">
    <location>
        <begin position="1715"/>
        <end position="1739"/>
    </location>
</feature>
<feature type="region of interest" description="Disordered" evidence="2">
    <location>
        <begin position="780"/>
        <end position="823"/>
    </location>
</feature>
<evidence type="ECO:0000256" key="1">
    <source>
        <dbReference type="SAM" id="Coils"/>
    </source>
</evidence>
<feature type="region of interest" description="Disordered" evidence="2">
    <location>
        <begin position="1802"/>
        <end position="1957"/>
    </location>
</feature>
<keyword evidence="1" id="KW-0175">Coiled coil</keyword>
<feature type="region of interest" description="Disordered" evidence="2">
    <location>
        <begin position="2033"/>
        <end position="2397"/>
    </location>
</feature>
<proteinExistence type="predicted"/>
<feature type="compositionally biased region" description="Basic and acidic residues" evidence="2">
    <location>
        <begin position="2624"/>
        <end position="2633"/>
    </location>
</feature>
<feature type="compositionally biased region" description="Basic and acidic residues" evidence="2">
    <location>
        <begin position="1904"/>
        <end position="1926"/>
    </location>
</feature>
<feature type="compositionally biased region" description="Basic and acidic residues" evidence="2">
    <location>
        <begin position="1280"/>
        <end position="1304"/>
    </location>
</feature>
<feature type="compositionally biased region" description="Basic and acidic residues" evidence="2">
    <location>
        <begin position="1450"/>
        <end position="1459"/>
    </location>
</feature>
<feature type="compositionally biased region" description="Basic and acidic residues" evidence="2">
    <location>
        <begin position="1877"/>
        <end position="1889"/>
    </location>
</feature>
<feature type="region of interest" description="Disordered" evidence="2">
    <location>
        <begin position="2678"/>
        <end position="2699"/>
    </location>
</feature>
<feature type="compositionally biased region" description="Basic and acidic residues" evidence="2">
    <location>
        <begin position="712"/>
        <end position="733"/>
    </location>
</feature>
<feature type="compositionally biased region" description="Basic and acidic residues" evidence="2">
    <location>
        <begin position="2123"/>
        <end position="2143"/>
    </location>
</feature>
<feature type="compositionally biased region" description="Basic and acidic residues" evidence="2">
    <location>
        <begin position="835"/>
        <end position="850"/>
    </location>
</feature>
<feature type="compositionally biased region" description="Basic and acidic residues" evidence="2">
    <location>
        <begin position="1236"/>
        <end position="1256"/>
    </location>
</feature>
<feature type="region of interest" description="Disordered" evidence="2">
    <location>
        <begin position="1278"/>
        <end position="1396"/>
    </location>
</feature>
<reference evidence="3 4" key="1">
    <citation type="journal article" date="2017" name="Gigascience">
        <title>Genome sequence of the small brown planthopper, Laodelphax striatellus.</title>
        <authorList>
            <person name="Zhu J."/>
            <person name="Jiang F."/>
            <person name="Wang X."/>
            <person name="Yang P."/>
            <person name="Bao Y."/>
            <person name="Zhao W."/>
            <person name="Wang W."/>
            <person name="Lu H."/>
            <person name="Wang Q."/>
            <person name="Cui N."/>
            <person name="Li J."/>
            <person name="Chen X."/>
            <person name="Luo L."/>
            <person name="Yu J."/>
            <person name="Kang L."/>
            <person name="Cui F."/>
        </authorList>
    </citation>
    <scope>NUCLEOTIDE SEQUENCE [LARGE SCALE GENOMIC DNA]</scope>
    <source>
        <strain evidence="3">Lst14</strain>
    </source>
</reference>
<dbReference type="STRING" id="195883.A0A482WF95"/>
<feature type="compositionally biased region" description="Basic and acidic residues" evidence="2">
    <location>
        <begin position="540"/>
        <end position="557"/>
    </location>
</feature>
<feature type="compositionally biased region" description="Basic and acidic residues" evidence="2">
    <location>
        <begin position="2228"/>
        <end position="2262"/>
    </location>
</feature>
<feature type="region of interest" description="Disordered" evidence="2">
    <location>
        <begin position="1710"/>
        <end position="1739"/>
    </location>
</feature>
<feature type="compositionally biased region" description="Polar residues" evidence="2">
    <location>
        <begin position="1927"/>
        <end position="1941"/>
    </location>
</feature>
<feature type="compositionally biased region" description="Polar residues" evidence="2">
    <location>
        <begin position="2599"/>
        <end position="2619"/>
    </location>
</feature>
<feature type="compositionally biased region" description="Basic and acidic residues" evidence="2">
    <location>
        <begin position="1412"/>
        <end position="1432"/>
    </location>
</feature>
<feature type="compositionally biased region" description="Basic and acidic residues" evidence="2">
    <location>
        <begin position="2079"/>
        <end position="2114"/>
    </location>
</feature>
<feature type="compositionally biased region" description="Basic and acidic residues" evidence="2">
    <location>
        <begin position="1473"/>
        <end position="1528"/>
    </location>
</feature>
<feature type="region of interest" description="Disordered" evidence="2">
    <location>
        <begin position="1076"/>
        <end position="1256"/>
    </location>
</feature>
<gene>
    <name evidence="3" type="ORF">LSTR_LSTR003991</name>
</gene>
<feature type="compositionally biased region" description="Basic and acidic residues" evidence="2">
    <location>
        <begin position="1097"/>
        <end position="1218"/>
    </location>
</feature>
<accession>A0A482WF95</accession>
<feature type="compositionally biased region" description="Basic and acidic residues" evidence="2">
    <location>
        <begin position="1802"/>
        <end position="1833"/>
    </location>
</feature>
<feature type="coiled-coil region" evidence="1">
    <location>
        <begin position="217"/>
        <end position="265"/>
    </location>
</feature>
<dbReference type="OrthoDB" id="10655743at2759"/>
<feature type="compositionally biased region" description="Basic and acidic residues" evidence="2">
    <location>
        <begin position="1860"/>
        <end position="1870"/>
    </location>
</feature>
<feature type="compositionally biased region" description="Basic and acidic residues" evidence="2">
    <location>
        <begin position="2270"/>
        <end position="2299"/>
    </location>
</feature>
<feature type="region of interest" description="Disordered" evidence="2">
    <location>
        <begin position="620"/>
        <end position="646"/>
    </location>
</feature>
<sequence>MSGELNNRDSNRYIPLDNLHPILKDLYSTSNQSSEFNISYDVSRNEPGNEDPMELEEELQQVDYVKGSRFPRRYNKRTRKNLNLTVNRLVEEVIRVAVEKLNSDPNSEVDEFFDAEENIGLAAPNNDSQPSIELVSHSSQTDLIVDPNEVLEIVDANDASSPGPNEEASYGNEQGGTGDMARNDRYCRVTTQCERCEVYMLNCYKYQCKCENLSIYSATLEKKVEEYVALLNNYNTRLMTSRLLIKQSNGKQNELMLRCDELQEKIRLHQALKEIEYRKKKMKGYYVNKFSENYFDIKDRPSIEDSELEIVKEMIEDDSLKDTFDKYKVIGGIEWVRLSLEKLATNLGDFEYLENIKLKEPKMDSSSTVDSQLTERSDKLVGSSDFAKSVASKMSEDLINGVISAAETKKIHDKYKSIQSIEWSNLSDERISMTLRDLSDLEAIEVIRSFAGSEPSDGEYHDIDAMSFFSKDGTSEKVTREHLFEDEHDQLEKVVSGETLASQTTKTDSKLSTTIKERQADSQYQRVIAEAETRPAIDKAPYEEDQVSEKETKETASKEYGVIDGMKPEKKIGEEELSQHSQEPVIEGSAIRDAYGFKEVAPHRDSFAAEEKKVTDGFEDDEVEKVKMQHEGRDKLRGAEKYPEQKIDIESTNAGLKEGTILAGESNILEQFIPKEPEKAVGEELKDKDLDSRPILQVYGDDDVGISGSYSGEKETAMISDKKTRDNEYGKNKLDNILPITGTERDKAEKIKTKDSREGMLDDNLAAGVTDRELDAIKAEKIKGEDDSLHPPSARQTTEKGKGLTKTGLAVQDESVRSDPSGRYVEETIDEFKSQKQAKLKHENKLHLDLGDSTSGEKSQIHDKIEEKEKDRVAKEWDEIVTDHKKKEPITEKARRDSTDKIHEKLIPPDITPEKFDRTDKTKSDQDNREEAVDLATSKSKQDVGEENYNPPPESQNESAYASEKSDSLKRDKGKMVDRPVEKDIVPRKIDERIDELASDLYKRKEPDYLITSEPKQVSKVRDMPVVESESPDESKARGIPKTDSKSMENKSNIDHDSEGKMIEKYLEDGRADSFLVQKSPSTTKHDIKQEVPIQKEGVDKTMKDDKLNKFIDSESSKEAKPEKEEKMEVKAVKKADESLNEKPLIERKLDKEPERKLDSEPGRKLDKETERELHKEQEIPTPKEREIKKSTVEYKRKDGSLDEKASHLKEREVEKPVKGGKAYDSLAEKTPIQTEIEKGAIQEGTEVDRTKKDRTVGDLSETNTVACAKAIDEIGAGKPVKDGKQGTADKRKSFETIPEKEQKVTTQKGKVADKSMKDQKPDESLLERKSFMGAQPVKEQNVTLPGDKEVERPKEDETADGKKSSIGAEDGIVKQETTQKKQIESYRDEKEPYYQNLMDKTMQEKLVNKGGMKDKREDLHKESLAVQDKGKTYSTSQQKIIDDPQPVEVQEREKDKTVNGENILDESVPQKFEPDKQVQQDIQKKGIPTKIEERSGVKAKDTSVREEMKDKEHVAKQENYMEAKQKAGDLFPNTSERIAGEKEMHPETDKTSKLQQDKQTVESGKQDESGAWALDQGARKVEENSKDQKEGKKEKIGQNEKPYLKEERIPTTDEAKSAIMSTKKQQRDTAPGSQQNNLLEQLEASDSMKKPIDEKKKAGKIDSIPTPTKTDINQDKSDLLPQKVEMSEKEPASFKKVLETRIGEEIAKPSVGQKVEEGKKLEMDDSSTKYGKREEAGDKDKAEIGKINIVSKDGFEETNEYHEKSQEDSAFNRINIAAQQSSKDDGVEKDDLPKEVHKILEHGKQITEKGDPLSKDKASALEKTLHDPKNKDYVIPSTDNTQDQNLGVEKRMNFPGQTRESERKQEGIKPEISIPTKKEEEKSRKLEQENMNNIEGLPSSSQKLKDKLEKDSKTVRDVEKSKELKQLSSEIDSITNKDSPTTVKKSSTSKQPDIDLTSKKLIHEENLIHQQHQLPSSEENKVMARLKGNQQIESTSIASENSQFVVKQKQEQGAQPHEKSKITERIKSIESQLFSKPSSSSAAKFSKKSAEKLVHGQSDDRLRDKLSATEKLSQKGSKFKDSDQLGTKQSKDNLSPRKSTDGIRADHKEDKKQSRAQPQKQEGADNKLDPSREQQKLTEARKPVKTRTSNTSDPRRSSLLSDQRFERSFQGKTQGSGVGGKEGKEDNGKKKKGKVDTDELISTKSSTMVEEEGYSGKPLRNGKTIPTKKEQGKADRPTGKSDTHPGKNKQTENRVDIDRLTKKYAPQSSEKRDQNISRKPQNEEKIISSDGVTKEKGIIPDYLKGEAGAGPKHEDTRAMRQPKITSQVNKDQKVDLKLRGSASEKVNPKEIAAPKAINGKVKKRAVQADSPDMKLSKSLPPQYSSGSEKPKIEESEKWNIKPTLLEKMKKYGINVLTWDELDKLHNEVLVALRAHHGLTDSETDESDIQNELQQLSPEDLGNLHSELSDFAENKRSRYKPLLSKSRSKILTQLAGDRAPSDRDNSDWERKPTEISPDIIPRVMKIEGVKIGALPRSSTTQKRMGAPLVRDQNTPTFRAGNINQPKTNSPGIEGPESLSPGNGDFMQGRRPRMGAASVRDQNTPTSRAANINQPKTNSPGIDIPESRRRGNDEFMPGRRLSKVLDRRVIQKKENILEKLQQYMNDQSFVEKPQLKKKPSHECDLGHTPQDSNKTCFCTH</sequence>
<feature type="compositionally biased region" description="Basic and acidic residues" evidence="2">
    <location>
        <begin position="1647"/>
        <end position="1661"/>
    </location>
</feature>
<feature type="compositionally biased region" description="Basic and acidic residues" evidence="2">
    <location>
        <begin position="1311"/>
        <end position="1331"/>
    </location>
</feature>
<dbReference type="InParanoid" id="A0A482WF95"/>
<dbReference type="Proteomes" id="UP000291343">
    <property type="component" value="Unassembled WGS sequence"/>
</dbReference>
<evidence type="ECO:0000256" key="2">
    <source>
        <dbReference type="SAM" id="MobiDB-lite"/>
    </source>
</evidence>
<feature type="compositionally biased region" description="Basic and acidic residues" evidence="2">
    <location>
        <begin position="624"/>
        <end position="646"/>
    </location>
</feature>
<feature type="region of interest" description="Disordered" evidence="2">
    <location>
        <begin position="1013"/>
        <end position="1061"/>
    </location>
</feature>
<feature type="region of interest" description="Disordered" evidence="2">
    <location>
        <begin position="2551"/>
        <end position="2633"/>
    </location>
</feature>
<evidence type="ECO:0000313" key="3">
    <source>
        <dbReference type="EMBL" id="RZF32128.1"/>
    </source>
</evidence>
<feature type="compositionally biased region" description="Basic and acidic residues" evidence="2">
    <location>
        <begin position="1539"/>
        <end position="1569"/>
    </location>
</feature>
<feature type="region of interest" description="Disordered" evidence="2">
    <location>
        <begin position="2490"/>
        <end position="2513"/>
    </location>
</feature>
<name>A0A482WF95_LAOST</name>
<comment type="caution">
    <text evidence="3">The sequence shown here is derived from an EMBL/GenBank/DDBJ whole genome shotgun (WGS) entry which is preliminary data.</text>
</comment>
<feature type="region of interest" description="Disordered" evidence="2">
    <location>
        <begin position="701"/>
        <end position="733"/>
    </location>
</feature>
<protein>
    <submittedName>
        <fullName evidence="3">Uncharacterized protein</fullName>
    </submittedName>
</protein>